<dbReference type="Proteomes" id="UP000324298">
    <property type="component" value="Unassembled WGS sequence"/>
</dbReference>
<evidence type="ECO:0008006" key="3">
    <source>
        <dbReference type="Google" id="ProtNLM"/>
    </source>
</evidence>
<accession>A0A5A9X5T5</accession>
<dbReference type="RefSeq" id="WP_149309763.1">
    <property type="nucleotide sequence ID" value="NZ_SRSD01000012.1"/>
</dbReference>
<keyword evidence="2" id="KW-1185">Reference proteome</keyword>
<evidence type="ECO:0000313" key="2">
    <source>
        <dbReference type="Proteomes" id="UP000324298"/>
    </source>
</evidence>
<name>A0A5A9X5T5_9BACT</name>
<dbReference type="OrthoDB" id="7023923at2"/>
<sequence length="748" mass="85782">MQVEGQRISLPVSVVSGNSGNAKKNNKVVTESFSTEYSGLLPNHVLLELGKLFRNVDGKSTSSINLLINAINLLCKFMVLNNIGTLQELDFGDLSRLRDLIQVETTYRTEWRSVYNSLSVNSHGTALANRIWPKATLGLRKETTTPAHSIYAYDAMGVALRKEIDRIRGKMGCLAEAIITGKLINRVDLELTRKGIIRGTLSPEFHVSKADIIRTITHYLPGWPVVNRIGYTQGKFGVYEEYRGVRLGCFETREEAAKFVEKQGITAHAAKILPIVLSQKSMNPGELLLSRFSKRYRFRAFDEFFCPHFQNFEDLIEPYYPTVYDWQCIYLYWVWLTGWNNETIVSVVASDLKLGIDIGKHNMIEVIAPNHVKLNGKLPTHWKRRELNNNTEPRYKGEIITGHKLRSQPEDTPKAYCYISDKNNPYDLFQVLADFFELTKPLRRFLNPHERECILMGVSISTNNASGQQISILGGTDHCIPDYKTGLNRFFERNPIYDDTLELLNGPFVKIETATDNPAASPERFTRLWETTATMMRTTYEAWLEHKNVPLWMRRSLMGHESENTTITSYGSERVSIGIRHRRLNGLLNEVEQKIFRGQLSSWEDSAGVSQKATSDNVIQIFSHLKSDIFYCEHPTKPTWPGHEEYVNGHCTEFDECLFCEQCTITKDSLPVLIRWLYDIREMPIIVGPAGISDKVYLRKQAIEEVLSLCHNEGQEWREALERAYDIEMDPTFTAPDFMYRQVMPREG</sequence>
<comment type="caution">
    <text evidence="1">The sequence shown here is derived from an EMBL/GenBank/DDBJ whole genome shotgun (WGS) entry which is preliminary data.</text>
</comment>
<dbReference type="AlphaFoldDB" id="A0A5A9X5T5"/>
<protein>
    <recommendedName>
        <fullName evidence="3">Integrase</fullName>
    </recommendedName>
</protein>
<evidence type="ECO:0000313" key="1">
    <source>
        <dbReference type="EMBL" id="KAA0888144.1"/>
    </source>
</evidence>
<reference evidence="1 2" key="1">
    <citation type="submission" date="2019-04" db="EMBL/GenBank/DDBJ databases">
        <title>Geobacter ruber sp. nov., ferric-reducing bacteria isolated from paddy soil.</title>
        <authorList>
            <person name="Xu Z."/>
            <person name="Masuda Y."/>
            <person name="Itoh H."/>
            <person name="Senoo K."/>
        </authorList>
    </citation>
    <scope>NUCLEOTIDE SEQUENCE [LARGE SCALE GENOMIC DNA]</scope>
    <source>
        <strain evidence="1 2">Red88</strain>
    </source>
</reference>
<gene>
    <name evidence="1" type="ORF">ET418_17260</name>
</gene>
<organism evidence="1 2">
    <name type="scientific">Oryzomonas rubra</name>
    <dbReference type="NCBI Taxonomy" id="2509454"/>
    <lineage>
        <taxon>Bacteria</taxon>
        <taxon>Pseudomonadati</taxon>
        <taxon>Thermodesulfobacteriota</taxon>
        <taxon>Desulfuromonadia</taxon>
        <taxon>Geobacterales</taxon>
        <taxon>Geobacteraceae</taxon>
        <taxon>Oryzomonas</taxon>
    </lineage>
</organism>
<dbReference type="EMBL" id="SRSD01000012">
    <property type="protein sequence ID" value="KAA0888144.1"/>
    <property type="molecule type" value="Genomic_DNA"/>
</dbReference>
<proteinExistence type="predicted"/>